<dbReference type="EMBL" id="CP047156">
    <property type="protein sequence ID" value="QHC00704.1"/>
    <property type="molecule type" value="Genomic_DNA"/>
</dbReference>
<evidence type="ECO:0000259" key="3">
    <source>
        <dbReference type="Pfam" id="PF00534"/>
    </source>
</evidence>
<protein>
    <submittedName>
        <fullName evidence="5">Glycosyltransferase</fullName>
    </submittedName>
</protein>
<evidence type="ECO:0000313" key="5">
    <source>
        <dbReference type="EMBL" id="QHC00704.1"/>
    </source>
</evidence>
<dbReference type="PANTHER" id="PTHR45947">
    <property type="entry name" value="SULFOQUINOVOSYL TRANSFERASE SQD2"/>
    <property type="match status" value="1"/>
</dbReference>
<keyword evidence="1" id="KW-0328">Glycosyltransferase</keyword>
<dbReference type="InterPro" id="IPR028098">
    <property type="entry name" value="Glyco_trans_4-like_N"/>
</dbReference>
<dbReference type="GO" id="GO:1901137">
    <property type="term" value="P:carbohydrate derivative biosynthetic process"/>
    <property type="evidence" value="ECO:0007669"/>
    <property type="project" value="UniProtKB-ARBA"/>
</dbReference>
<feature type="domain" description="Glycosyl transferase family 1" evidence="3">
    <location>
        <begin position="204"/>
        <end position="368"/>
    </location>
</feature>
<sequence length="396" mass="43429">MRIAVVNNFFPPRVGGSSHLSHSLAQGYAAAGHDVIVITAAYPGALPYEEVDGLKIYRFPALAMPKTRLSVSFDMAFATRPTLRNRVNRVLGAFKPDVIHQHGQFFDLTWSTGHWARVNDVPVLLSVHTRLESPIPKYEGVFRNLDRTIVKPVLKRYKPTYVVMDVLMQEYINSRYRGAIGGLVNIPVGVRLEGFQDGDATWVRRKHGLADEDPLIVSVGHVIQMRDRVALIEALPKVRAAIPGAKLVVVGGVYYDRFLTRAQELGVDDMVINTGAVARDEIRHYLAAATVESHELMGYGFGTASLEAMGVGVPIVAAVRPDNFPEAPLVDGENISLFSVGDTDELANKLIGVLSDPEGSAEMGRRGAELVQRHFTMDSVIAKHLDVLEAMTEGRA</sequence>
<dbReference type="Proteomes" id="UP000463857">
    <property type="component" value="Chromosome"/>
</dbReference>
<evidence type="ECO:0000259" key="4">
    <source>
        <dbReference type="Pfam" id="PF13579"/>
    </source>
</evidence>
<dbReference type="Pfam" id="PF00534">
    <property type="entry name" value="Glycos_transf_1"/>
    <property type="match status" value="1"/>
</dbReference>
<name>A0A7L4YPA3_9ACTN</name>
<dbReference type="GO" id="GO:0016758">
    <property type="term" value="F:hexosyltransferase activity"/>
    <property type="evidence" value="ECO:0007669"/>
    <property type="project" value="TreeGrafter"/>
</dbReference>
<feature type="domain" description="Glycosyltransferase subfamily 4-like N-terminal" evidence="4">
    <location>
        <begin position="15"/>
        <end position="172"/>
    </location>
</feature>
<keyword evidence="2 5" id="KW-0808">Transferase</keyword>
<dbReference type="RefSeq" id="WP_159545451.1">
    <property type="nucleotide sequence ID" value="NZ_CP047156.1"/>
</dbReference>
<dbReference type="Pfam" id="PF13579">
    <property type="entry name" value="Glyco_trans_4_4"/>
    <property type="match status" value="1"/>
</dbReference>
<accession>A0A7L4YPA3</accession>
<proteinExistence type="predicted"/>
<evidence type="ECO:0000256" key="1">
    <source>
        <dbReference type="ARBA" id="ARBA00022676"/>
    </source>
</evidence>
<dbReference type="InterPro" id="IPR001296">
    <property type="entry name" value="Glyco_trans_1"/>
</dbReference>
<dbReference type="SUPFAM" id="SSF53756">
    <property type="entry name" value="UDP-Glycosyltransferase/glycogen phosphorylase"/>
    <property type="match status" value="1"/>
</dbReference>
<evidence type="ECO:0000256" key="2">
    <source>
        <dbReference type="ARBA" id="ARBA00022679"/>
    </source>
</evidence>
<dbReference type="InterPro" id="IPR050194">
    <property type="entry name" value="Glycosyltransferase_grp1"/>
</dbReference>
<dbReference type="OrthoDB" id="9801573at2"/>
<dbReference type="CDD" id="cd03801">
    <property type="entry name" value="GT4_PimA-like"/>
    <property type="match status" value="1"/>
</dbReference>
<dbReference type="PANTHER" id="PTHR45947:SF3">
    <property type="entry name" value="SULFOQUINOVOSYL TRANSFERASE SQD2"/>
    <property type="match status" value="1"/>
</dbReference>
<evidence type="ECO:0000313" key="6">
    <source>
        <dbReference type="Proteomes" id="UP000463857"/>
    </source>
</evidence>
<dbReference type="KEGG" id="eke:EK0264_10665"/>
<reference evidence="5 6" key="1">
    <citation type="journal article" date="2018" name="Int. J. Syst. Evol. Microbiol.">
        <title>Epidermidibacterium keratini gen. nov., sp. nov., a member of the family Sporichthyaceae, isolated from keratin epidermis.</title>
        <authorList>
            <person name="Lee D.G."/>
            <person name="Trujillo M.E."/>
            <person name="Kang S."/>
            <person name="Nam J.J."/>
            <person name="Kim Y.J."/>
        </authorList>
    </citation>
    <scope>NUCLEOTIDE SEQUENCE [LARGE SCALE GENOMIC DNA]</scope>
    <source>
        <strain evidence="5 6">EPI-7</strain>
    </source>
</reference>
<dbReference type="AlphaFoldDB" id="A0A7L4YPA3"/>
<dbReference type="Gene3D" id="3.40.50.2000">
    <property type="entry name" value="Glycogen Phosphorylase B"/>
    <property type="match status" value="2"/>
</dbReference>
<organism evidence="5 6">
    <name type="scientific">Epidermidibacterium keratini</name>
    <dbReference type="NCBI Taxonomy" id="1891644"/>
    <lineage>
        <taxon>Bacteria</taxon>
        <taxon>Bacillati</taxon>
        <taxon>Actinomycetota</taxon>
        <taxon>Actinomycetes</taxon>
        <taxon>Sporichthyales</taxon>
        <taxon>Sporichthyaceae</taxon>
        <taxon>Epidermidibacterium</taxon>
    </lineage>
</organism>
<gene>
    <name evidence="5" type="ORF">EK0264_10665</name>
</gene>
<dbReference type="InParanoid" id="A0A7L4YPA3"/>
<keyword evidence="6" id="KW-1185">Reference proteome</keyword>